<protein>
    <submittedName>
        <fullName evidence="2">Uncharacterized protein</fullName>
    </submittedName>
</protein>
<evidence type="ECO:0000313" key="2">
    <source>
        <dbReference type="EMBL" id="KAD6796201.1"/>
    </source>
</evidence>
<proteinExistence type="predicted"/>
<organism evidence="2 3">
    <name type="scientific">Mikania micrantha</name>
    <name type="common">bitter vine</name>
    <dbReference type="NCBI Taxonomy" id="192012"/>
    <lineage>
        <taxon>Eukaryota</taxon>
        <taxon>Viridiplantae</taxon>
        <taxon>Streptophyta</taxon>
        <taxon>Embryophyta</taxon>
        <taxon>Tracheophyta</taxon>
        <taxon>Spermatophyta</taxon>
        <taxon>Magnoliopsida</taxon>
        <taxon>eudicotyledons</taxon>
        <taxon>Gunneridae</taxon>
        <taxon>Pentapetalae</taxon>
        <taxon>asterids</taxon>
        <taxon>campanulids</taxon>
        <taxon>Asterales</taxon>
        <taxon>Asteraceae</taxon>
        <taxon>Asteroideae</taxon>
        <taxon>Heliantheae alliance</taxon>
        <taxon>Eupatorieae</taxon>
        <taxon>Mikania</taxon>
    </lineage>
</organism>
<reference evidence="2 3" key="1">
    <citation type="submission" date="2019-05" db="EMBL/GenBank/DDBJ databases">
        <title>Mikania micrantha, genome provides insights into the molecular mechanism of rapid growth.</title>
        <authorList>
            <person name="Liu B."/>
        </authorList>
    </citation>
    <scope>NUCLEOTIDE SEQUENCE [LARGE SCALE GENOMIC DNA]</scope>
    <source>
        <strain evidence="2">NLD-2019</strain>
        <tissue evidence="2">Leaf</tissue>
    </source>
</reference>
<dbReference type="EMBL" id="SZYD01000003">
    <property type="protein sequence ID" value="KAD6796201.1"/>
    <property type="molecule type" value="Genomic_DNA"/>
</dbReference>
<accession>A0A5N6PRA4</accession>
<feature type="region of interest" description="Disordered" evidence="1">
    <location>
        <begin position="1"/>
        <end position="26"/>
    </location>
</feature>
<keyword evidence="3" id="KW-1185">Reference proteome</keyword>
<dbReference type="AlphaFoldDB" id="A0A5N6PRA4"/>
<gene>
    <name evidence="2" type="ORF">E3N88_07097</name>
</gene>
<comment type="caution">
    <text evidence="2">The sequence shown here is derived from an EMBL/GenBank/DDBJ whole genome shotgun (WGS) entry which is preliminary data.</text>
</comment>
<dbReference type="Proteomes" id="UP000326396">
    <property type="component" value="Linkage Group LG11"/>
</dbReference>
<evidence type="ECO:0000313" key="3">
    <source>
        <dbReference type="Proteomes" id="UP000326396"/>
    </source>
</evidence>
<sequence>MKSGEEDQLIAPPHPSRNATRSQNGFAYREEIPGNLRYFDASRTTEDPRPLLRDSVLHTVFAHIHHFSHTIDL</sequence>
<name>A0A5N6PRA4_9ASTR</name>
<evidence type="ECO:0000256" key="1">
    <source>
        <dbReference type="SAM" id="MobiDB-lite"/>
    </source>
</evidence>